<feature type="region of interest" description="Disordered" evidence="2">
    <location>
        <begin position="53"/>
        <end position="112"/>
    </location>
</feature>
<accession>A0A146JXD2</accession>
<protein>
    <submittedName>
        <fullName evidence="3">Uncharacterized protein</fullName>
    </submittedName>
</protein>
<name>A0A146JXD2_9EUKA</name>
<evidence type="ECO:0000256" key="1">
    <source>
        <dbReference type="SAM" id="Coils"/>
    </source>
</evidence>
<reference evidence="3" key="1">
    <citation type="submission" date="2015-07" db="EMBL/GenBank/DDBJ databases">
        <title>Adaptation to a free-living lifestyle via gene acquisitions in the diplomonad Trepomonas sp. PC1.</title>
        <authorList>
            <person name="Xu F."/>
            <person name="Jerlstrom-Hultqvist J."/>
            <person name="Kolisko M."/>
            <person name="Simpson A.G.B."/>
            <person name="Roger A.J."/>
            <person name="Svard S.G."/>
            <person name="Andersson J.O."/>
        </authorList>
    </citation>
    <scope>NUCLEOTIDE SEQUENCE</scope>
    <source>
        <strain evidence="3">PC1</strain>
    </source>
</reference>
<evidence type="ECO:0000256" key="2">
    <source>
        <dbReference type="SAM" id="MobiDB-lite"/>
    </source>
</evidence>
<proteinExistence type="predicted"/>
<dbReference type="AlphaFoldDB" id="A0A146JXD2"/>
<sequence>QLGQMDNLIRKYLTDPEIGQLITQLETQQFTFMNSQRALDDVYRRYSLEDFEPYKKAQQEQKDVESQKQQAKLERKEAKTKKKHEEEKRKLQQENEQKQQKLAEEQKKEAENAKKAEMLLEKQKKENAHIEQQKIDAQNAKQMEKQHSQRQEPIYYEQADCPDETQILQLDTQFRNQLQSTAKSFFSSDTVLIYSHETNMKVSAKITEENLFKAAEKQQKREAKNREKEALKQQIAEVNQLIQQKIRQTQLKALRQFETEEHIEKLEENINEQTQILEQQQTRFQVYKEEVEMQLTEAEKSKQALQEEQERIIYENSWVYDSLQLKDGAIKIRSHSEETNSKFKKSVEALQQLKPDVKKLKDKFIKIKENPETYNKQFDMNIKDFINSGGEVVD</sequence>
<dbReference type="EMBL" id="GDID01007304">
    <property type="protein sequence ID" value="JAP89302.1"/>
    <property type="molecule type" value="Transcribed_RNA"/>
</dbReference>
<feature type="coiled-coil region" evidence="1">
    <location>
        <begin position="213"/>
        <end position="315"/>
    </location>
</feature>
<feature type="non-terminal residue" evidence="3">
    <location>
        <position position="1"/>
    </location>
</feature>
<keyword evidence="1" id="KW-0175">Coiled coil</keyword>
<organism evidence="3">
    <name type="scientific">Trepomonas sp. PC1</name>
    <dbReference type="NCBI Taxonomy" id="1076344"/>
    <lineage>
        <taxon>Eukaryota</taxon>
        <taxon>Metamonada</taxon>
        <taxon>Diplomonadida</taxon>
        <taxon>Hexamitidae</taxon>
        <taxon>Hexamitinae</taxon>
        <taxon>Trepomonas</taxon>
    </lineage>
</organism>
<evidence type="ECO:0000313" key="3">
    <source>
        <dbReference type="EMBL" id="JAP89302.1"/>
    </source>
</evidence>
<gene>
    <name evidence="3" type="ORF">TPC1_31203</name>
</gene>